<dbReference type="GO" id="GO:0016020">
    <property type="term" value="C:membrane"/>
    <property type="evidence" value="ECO:0007669"/>
    <property type="project" value="UniProtKB-SubCell"/>
</dbReference>
<dbReference type="InterPro" id="IPR036259">
    <property type="entry name" value="MFS_trans_sf"/>
</dbReference>
<dbReference type="PANTHER" id="PTHR11654">
    <property type="entry name" value="OLIGOPEPTIDE TRANSPORTER-RELATED"/>
    <property type="match status" value="1"/>
</dbReference>
<dbReference type="GO" id="GO:0022857">
    <property type="term" value="F:transmembrane transporter activity"/>
    <property type="evidence" value="ECO:0007669"/>
    <property type="project" value="InterPro"/>
</dbReference>
<comment type="subcellular location">
    <subcellularLocation>
        <location evidence="1">Membrane</location>
        <topology evidence="1">Multi-pass membrane protein</topology>
    </subcellularLocation>
</comment>
<protein>
    <submittedName>
        <fullName evidence="7">Uncharacterized protein</fullName>
    </submittedName>
</protein>
<evidence type="ECO:0000256" key="1">
    <source>
        <dbReference type="ARBA" id="ARBA00004141"/>
    </source>
</evidence>
<keyword evidence="5 6" id="KW-0472">Membrane</keyword>
<evidence type="ECO:0000256" key="4">
    <source>
        <dbReference type="ARBA" id="ARBA00022989"/>
    </source>
</evidence>
<proteinExistence type="inferred from homology"/>
<sequence length="144" mass="16546">MSMNDRYFLSFMRRKTRNPKGITLLQRLCIGFVIQVVAITIAYVVEVQRMQVIRVHQIAGPEQMVSMNTFWLLPQHVLLGIVDVFNVVGLLEFFYDQSPQDGQSLGTTFFTSGIRVGSFWISFFMTMVDKLQAEVRIRAGFVTI</sequence>
<organism evidence="7 8">
    <name type="scientific">Hibiscus syriacus</name>
    <name type="common">Rose of Sharon</name>
    <dbReference type="NCBI Taxonomy" id="106335"/>
    <lineage>
        <taxon>Eukaryota</taxon>
        <taxon>Viridiplantae</taxon>
        <taxon>Streptophyta</taxon>
        <taxon>Embryophyta</taxon>
        <taxon>Tracheophyta</taxon>
        <taxon>Spermatophyta</taxon>
        <taxon>Magnoliopsida</taxon>
        <taxon>eudicotyledons</taxon>
        <taxon>Gunneridae</taxon>
        <taxon>Pentapetalae</taxon>
        <taxon>rosids</taxon>
        <taxon>malvids</taxon>
        <taxon>Malvales</taxon>
        <taxon>Malvaceae</taxon>
        <taxon>Malvoideae</taxon>
        <taxon>Hibiscus</taxon>
    </lineage>
</organism>
<evidence type="ECO:0000256" key="3">
    <source>
        <dbReference type="ARBA" id="ARBA00022692"/>
    </source>
</evidence>
<dbReference type="AlphaFoldDB" id="A0A6A2WCM1"/>
<feature type="transmembrane region" description="Helical" evidence="6">
    <location>
        <begin position="107"/>
        <end position="128"/>
    </location>
</feature>
<dbReference type="Pfam" id="PF00854">
    <property type="entry name" value="PTR2"/>
    <property type="match status" value="1"/>
</dbReference>
<dbReference type="Proteomes" id="UP000436088">
    <property type="component" value="Unassembled WGS sequence"/>
</dbReference>
<dbReference type="InterPro" id="IPR000109">
    <property type="entry name" value="POT_fam"/>
</dbReference>
<name>A0A6A2WCM1_HIBSY</name>
<evidence type="ECO:0000313" key="7">
    <source>
        <dbReference type="EMBL" id="KAE8655538.1"/>
    </source>
</evidence>
<comment type="similarity">
    <text evidence="2">Belongs to the major facilitator superfamily. Proton-dependent oligopeptide transporter (POT/PTR) (TC 2.A.17) family.</text>
</comment>
<comment type="caution">
    <text evidence="7">The sequence shown here is derived from an EMBL/GenBank/DDBJ whole genome shotgun (WGS) entry which is preliminary data.</text>
</comment>
<evidence type="ECO:0000313" key="8">
    <source>
        <dbReference type="Proteomes" id="UP000436088"/>
    </source>
</evidence>
<keyword evidence="3 6" id="KW-0812">Transmembrane</keyword>
<evidence type="ECO:0000256" key="2">
    <source>
        <dbReference type="ARBA" id="ARBA00005982"/>
    </source>
</evidence>
<evidence type="ECO:0000256" key="6">
    <source>
        <dbReference type="SAM" id="Phobius"/>
    </source>
</evidence>
<accession>A0A6A2WCM1</accession>
<feature type="transmembrane region" description="Helical" evidence="6">
    <location>
        <begin position="77"/>
        <end position="95"/>
    </location>
</feature>
<dbReference type="EMBL" id="VEPZ02001778">
    <property type="protein sequence ID" value="KAE8655538.1"/>
    <property type="molecule type" value="Genomic_DNA"/>
</dbReference>
<reference evidence="7" key="1">
    <citation type="submission" date="2019-09" db="EMBL/GenBank/DDBJ databases">
        <title>Draft genome information of white flower Hibiscus syriacus.</title>
        <authorList>
            <person name="Kim Y.-M."/>
        </authorList>
    </citation>
    <scope>NUCLEOTIDE SEQUENCE [LARGE SCALE GENOMIC DNA]</scope>
    <source>
        <strain evidence="7">YM2019G1</strain>
    </source>
</reference>
<gene>
    <name evidence="7" type="ORF">F3Y22_tig00117026pilonHSYRG00142</name>
</gene>
<keyword evidence="8" id="KW-1185">Reference proteome</keyword>
<feature type="transmembrane region" description="Helical" evidence="6">
    <location>
        <begin position="21"/>
        <end position="45"/>
    </location>
</feature>
<keyword evidence="4 6" id="KW-1133">Transmembrane helix</keyword>
<dbReference type="Gene3D" id="1.20.1250.20">
    <property type="entry name" value="MFS general substrate transporter like domains"/>
    <property type="match status" value="1"/>
</dbReference>
<evidence type="ECO:0000256" key="5">
    <source>
        <dbReference type="ARBA" id="ARBA00023136"/>
    </source>
</evidence>